<dbReference type="AlphaFoldDB" id="S5NEU9"/>
<evidence type="ECO:0000259" key="5">
    <source>
        <dbReference type="Pfam" id="PF00535"/>
    </source>
</evidence>
<proteinExistence type="inferred from homology"/>
<dbReference type="GO" id="GO:0016757">
    <property type="term" value="F:glycosyltransferase activity"/>
    <property type="evidence" value="ECO:0007669"/>
    <property type="project" value="UniProtKB-KW"/>
</dbReference>
<organism evidence="6 7">
    <name type="scientific">Limosilactobacillus reuteri TD1</name>
    <dbReference type="NCBI Taxonomy" id="1358027"/>
    <lineage>
        <taxon>Bacteria</taxon>
        <taxon>Bacillati</taxon>
        <taxon>Bacillota</taxon>
        <taxon>Bacilli</taxon>
        <taxon>Lactobacillales</taxon>
        <taxon>Lactobacillaceae</taxon>
        <taxon>Limosilactobacillus</taxon>
    </lineage>
</organism>
<evidence type="ECO:0000313" key="7">
    <source>
        <dbReference type="Proteomes" id="UP000015085"/>
    </source>
</evidence>
<feature type="domain" description="Glycosyltransferase 2-like" evidence="5">
    <location>
        <begin position="6"/>
        <end position="178"/>
    </location>
</feature>
<evidence type="ECO:0000256" key="3">
    <source>
        <dbReference type="ARBA" id="ARBA00022676"/>
    </source>
</evidence>
<dbReference type="PANTHER" id="PTHR43179">
    <property type="entry name" value="RHAMNOSYLTRANSFERASE WBBL"/>
    <property type="match status" value="1"/>
</dbReference>
<dbReference type="Pfam" id="PF00535">
    <property type="entry name" value="Glycos_transf_2"/>
    <property type="match status" value="1"/>
</dbReference>
<dbReference type="InterPro" id="IPR029044">
    <property type="entry name" value="Nucleotide-diphossugar_trans"/>
</dbReference>
<dbReference type="HOGENOM" id="CLU_023845_2_1_9"/>
<dbReference type="CDD" id="cd04185">
    <property type="entry name" value="GT_2_like_b"/>
    <property type="match status" value="1"/>
</dbReference>
<protein>
    <recommendedName>
        <fullName evidence="5">Glycosyltransferase 2-like domain-containing protein</fullName>
    </recommendedName>
</protein>
<dbReference type="SUPFAM" id="SSF53448">
    <property type="entry name" value="Nucleotide-diphospho-sugar transferases"/>
    <property type="match status" value="1"/>
</dbReference>
<dbReference type="Proteomes" id="UP000015085">
    <property type="component" value="Chromosome"/>
</dbReference>
<dbReference type="EMBL" id="CP006603">
    <property type="protein sequence ID" value="AGR65329.1"/>
    <property type="molecule type" value="Genomic_DNA"/>
</dbReference>
<dbReference type="PANTHER" id="PTHR43179:SF12">
    <property type="entry name" value="GALACTOFURANOSYLTRANSFERASE GLFT2"/>
    <property type="match status" value="1"/>
</dbReference>
<dbReference type="InterPro" id="IPR001173">
    <property type="entry name" value="Glyco_trans_2-like"/>
</dbReference>
<comment type="similarity">
    <text evidence="2">Belongs to the glycosyltransferase 2 family.</text>
</comment>
<evidence type="ECO:0000256" key="2">
    <source>
        <dbReference type="ARBA" id="ARBA00006739"/>
    </source>
</evidence>
<dbReference type="Gene3D" id="3.90.550.10">
    <property type="entry name" value="Spore Coat Polysaccharide Biosynthesis Protein SpsA, Chain A"/>
    <property type="match status" value="1"/>
</dbReference>
<reference evidence="6 7" key="1">
    <citation type="journal article" date="2014" name="Genome Announc.">
        <title>Complete Genome Sequences of Lactobacillus johnsonii Strain N6.2 and Lactobacillus reuteri Strain TD1.</title>
        <authorList>
            <person name="Leonard M.T."/>
            <person name="Valladares R.B."/>
            <person name="Ardissone A."/>
            <person name="Gonzalez C.F."/>
            <person name="Lorca G.L."/>
            <person name="Triplett E.W."/>
        </authorList>
    </citation>
    <scope>NUCLEOTIDE SEQUENCE [LARGE SCALE GENOMIC DNA]</scope>
    <source>
        <strain evidence="6 7">TD1</strain>
    </source>
</reference>
<accession>S5NEU9</accession>
<evidence type="ECO:0000256" key="4">
    <source>
        <dbReference type="ARBA" id="ARBA00022679"/>
    </source>
</evidence>
<sequence>MNYQSVIVTYNRKDKLIEALNSLLNQKVPPIRIILIDNHSTDGTEKKLKETGLLKHPKIVYIQMPQNYGGSGGFYHGIEEAMKYTDFDFLSLSDDDAIYKSNFFKLISDCQKTHPEIKAFCGTVEYEDGTIQIDHRRRVVESRWYRQEDIPASEYNQNFEVDLLSFVGCVISRDILERIGLPEKDYFIYYDDTEYSLRIRKYSKIINVSDAIIIHKTPKKDPAKQNVINWKNYYEMRNSMLMKEKHSDWKWLKLYFYQYYLKLCIRILFNKVYKGQRRQALYTYYHGFKDALRNKKGRNDLFTP</sequence>
<dbReference type="RefSeq" id="WP_020843236.1">
    <property type="nucleotide sequence ID" value="NC_021872.1"/>
</dbReference>
<dbReference type="KEGG" id="lrr:N134_07620"/>
<dbReference type="PATRIC" id="fig|1358027.3.peg.1453"/>
<comment type="pathway">
    <text evidence="1">Cell wall biogenesis; cell wall polysaccharide biosynthesis.</text>
</comment>
<evidence type="ECO:0000256" key="1">
    <source>
        <dbReference type="ARBA" id="ARBA00004776"/>
    </source>
</evidence>
<keyword evidence="3" id="KW-0328">Glycosyltransferase</keyword>
<name>S5NEU9_LIMRT</name>
<evidence type="ECO:0000313" key="6">
    <source>
        <dbReference type="EMBL" id="AGR65329.1"/>
    </source>
</evidence>
<keyword evidence="4" id="KW-0808">Transferase</keyword>
<gene>
    <name evidence="6" type="ORF">N134_07620</name>
</gene>